<evidence type="ECO:0000313" key="1">
    <source>
        <dbReference type="EMBL" id="KAG8228986.1"/>
    </source>
</evidence>
<comment type="caution">
    <text evidence="1">The sequence shown here is derived from an EMBL/GenBank/DDBJ whole genome shotgun (WGS) entry which is preliminary data.</text>
</comment>
<keyword evidence="2" id="KW-1185">Reference proteome</keyword>
<dbReference type="EMBL" id="KZ308404">
    <property type="protein sequence ID" value="KAG8228986.1"/>
    <property type="molecule type" value="Genomic_DNA"/>
</dbReference>
<name>A0A8K0K775_LADFU</name>
<dbReference type="InterPro" id="IPR038765">
    <property type="entry name" value="Papain-like_cys_pep_sf"/>
</dbReference>
<dbReference type="PANTHER" id="PTHR34718:SF2">
    <property type="entry name" value="PHD-TYPE DOMAIN-CONTAINING PROTEIN"/>
    <property type="match status" value="1"/>
</dbReference>
<evidence type="ECO:0000313" key="2">
    <source>
        <dbReference type="Proteomes" id="UP000792457"/>
    </source>
</evidence>
<protein>
    <recommendedName>
        <fullName evidence="3">Ubiquitin-like protease family profile domain-containing protein</fullName>
    </recommendedName>
</protein>
<proteinExistence type="predicted"/>
<evidence type="ECO:0008006" key="3">
    <source>
        <dbReference type="Google" id="ProtNLM"/>
    </source>
</evidence>
<dbReference type="AlphaFoldDB" id="A0A8K0K775"/>
<organism evidence="1 2">
    <name type="scientific">Ladona fulva</name>
    <name type="common">Scarce chaser dragonfly</name>
    <name type="synonym">Libellula fulva</name>
    <dbReference type="NCBI Taxonomy" id="123851"/>
    <lineage>
        <taxon>Eukaryota</taxon>
        <taxon>Metazoa</taxon>
        <taxon>Ecdysozoa</taxon>
        <taxon>Arthropoda</taxon>
        <taxon>Hexapoda</taxon>
        <taxon>Insecta</taxon>
        <taxon>Pterygota</taxon>
        <taxon>Palaeoptera</taxon>
        <taxon>Odonata</taxon>
        <taxon>Epiprocta</taxon>
        <taxon>Anisoptera</taxon>
        <taxon>Libelluloidea</taxon>
        <taxon>Libellulidae</taxon>
        <taxon>Ladona</taxon>
    </lineage>
</organism>
<dbReference type="OrthoDB" id="7701031at2759"/>
<dbReference type="Gene3D" id="3.40.395.10">
    <property type="entry name" value="Adenoviral Proteinase, Chain A"/>
    <property type="match status" value="1"/>
</dbReference>
<reference evidence="1" key="2">
    <citation type="submission" date="2017-10" db="EMBL/GenBank/DDBJ databases">
        <title>Ladona fulva Genome sequencing and assembly.</title>
        <authorList>
            <person name="Murali S."/>
            <person name="Richards S."/>
            <person name="Bandaranaike D."/>
            <person name="Bellair M."/>
            <person name="Blankenburg K."/>
            <person name="Chao H."/>
            <person name="Dinh H."/>
            <person name="Doddapaneni H."/>
            <person name="Dugan-Rocha S."/>
            <person name="Elkadiri S."/>
            <person name="Gnanaolivu R."/>
            <person name="Hernandez B."/>
            <person name="Skinner E."/>
            <person name="Javaid M."/>
            <person name="Lee S."/>
            <person name="Li M."/>
            <person name="Ming W."/>
            <person name="Munidasa M."/>
            <person name="Muniz J."/>
            <person name="Nguyen L."/>
            <person name="Hughes D."/>
            <person name="Osuji N."/>
            <person name="Pu L.-L."/>
            <person name="Puazo M."/>
            <person name="Qu C."/>
            <person name="Quiroz J."/>
            <person name="Raj R."/>
            <person name="Weissenberger G."/>
            <person name="Xin Y."/>
            <person name="Zou X."/>
            <person name="Han Y."/>
            <person name="Worley K."/>
            <person name="Muzny D."/>
            <person name="Gibbs R."/>
        </authorList>
    </citation>
    <scope>NUCLEOTIDE SEQUENCE</scope>
    <source>
        <strain evidence="1">Sampled in the wild</strain>
    </source>
</reference>
<sequence length="255" mass="29372">MDIKNLMTFMIKFFGVEQICCLICRSICKILPLKICNYADPLKQCRIMEGDEGKETEEADDEVFPLSQSALNEIVRGDLISGDHINKFHEILSACTEFKPQNVFFIGALEFIKPVRRRHIQILPERAMGNTHWICTFYDGQYLHIYDSLNRNQLTTGQEAYLKRMFPQTFPCYCFDTVQKQTNLVDCGVFVAAFAASIAHDRDPKEEYYIPNRMRPHFHRVLLTGKLEPFPTIPLDKRLNVMNTTPNHASLVASG</sequence>
<reference evidence="1" key="1">
    <citation type="submission" date="2013-04" db="EMBL/GenBank/DDBJ databases">
        <authorList>
            <person name="Qu J."/>
            <person name="Murali S.C."/>
            <person name="Bandaranaike D."/>
            <person name="Bellair M."/>
            <person name="Blankenburg K."/>
            <person name="Chao H."/>
            <person name="Dinh H."/>
            <person name="Doddapaneni H."/>
            <person name="Downs B."/>
            <person name="Dugan-Rocha S."/>
            <person name="Elkadiri S."/>
            <person name="Gnanaolivu R.D."/>
            <person name="Hernandez B."/>
            <person name="Javaid M."/>
            <person name="Jayaseelan J.C."/>
            <person name="Lee S."/>
            <person name="Li M."/>
            <person name="Ming W."/>
            <person name="Munidasa M."/>
            <person name="Muniz J."/>
            <person name="Nguyen L."/>
            <person name="Ongeri F."/>
            <person name="Osuji N."/>
            <person name="Pu L.-L."/>
            <person name="Puazo M."/>
            <person name="Qu C."/>
            <person name="Quiroz J."/>
            <person name="Raj R."/>
            <person name="Weissenberger G."/>
            <person name="Xin Y."/>
            <person name="Zou X."/>
            <person name="Han Y."/>
            <person name="Richards S."/>
            <person name="Worley K."/>
            <person name="Muzny D."/>
            <person name="Gibbs R."/>
        </authorList>
    </citation>
    <scope>NUCLEOTIDE SEQUENCE</scope>
    <source>
        <strain evidence="1">Sampled in the wild</strain>
    </source>
</reference>
<dbReference type="PANTHER" id="PTHR34718">
    <property type="entry name" value="PHD-TYPE DOMAIN-CONTAINING PROTEIN"/>
    <property type="match status" value="1"/>
</dbReference>
<accession>A0A8K0K775</accession>
<dbReference type="Proteomes" id="UP000792457">
    <property type="component" value="Unassembled WGS sequence"/>
</dbReference>
<gene>
    <name evidence="1" type="ORF">J437_LFUL009545</name>
</gene>
<dbReference type="SUPFAM" id="SSF54001">
    <property type="entry name" value="Cysteine proteinases"/>
    <property type="match status" value="1"/>
</dbReference>